<evidence type="ECO:0000256" key="8">
    <source>
        <dbReference type="ARBA" id="ARBA00022605"/>
    </source>
</evidence>
<dbReference type="EC" id="2.6.1.42" evidence="6"/>
<evidence type="ECO:0000256" key="2">
    <source>
        <dbReference type="ARBA" id="ARBA00004824"/>
    </source>
</evidence>
<comment type="caution">
    <text evidence="16">The sequence shown here is derived from an EMBL/GenBank/DDBJ whole genome shotgun (WGS) entry which is preliminary data.</text>
</comment>
<keyword evidence="11" id="KW-0100">Branched-chain amino acid biosynthesis</keyword>
<dbReference type="CDD" id="cd01557">
    <property type="entry name" value="BCAT_beta_family"/>
    <property type="match status" value="1"/>
</dbReference>
<dbReference type="NCBIfam" id="TIGR01123">
    <property type="entry name" value="ilvE_II"/>
    <property type="match status" value="1"/>
</dbReference>
<evidence type="ECO:0000256" key="1">
    <source>
        <dbReference type="ARBA" id="ARBA00001933"/>
    </source>
</evidence>
<name>A0A7Y0U241_9ACTO</name>
<dbReference type="AlphaFoldDB" id="A0A7Y0U241"/>
<comment type="catalytic activity">
    <reaction evidence="12">
        <text>L-valine + 2-oxoglutarate = 3-methyl-2-oxobutanoate + L-glutamate</text>
        <dbReference type="Rhea" id="RHEA:24813"/>
        <dbReference type="ChEBI" id="CHEBI:11851"/>
        <dbReference type="ChEBI" id="CHEBI:16810"/>
        <dbReference type="ChEBI" id="CHEBI:29985"/>
        <dbReference type="ChEBI" id="CHEBI:57762"/>
        <dbReference type="EC" id="2.6.1.42"/>
    </reaction>
</comment>
<feature type="modified residue" description="N6-(pyridoxal phosphate)lysine" evidence="15">
    <location>
        <position position="217"/>
    </location>
</feature>
<dbReference type="Gene3D" id="3.30.470.10">
    <property type="match status" value="1"/>
</dbReference>
<evidence type="ECO:0000256" key="7">
    <source>
        <dbReference type="ARBA" id="ARBA00022576"/>
    </source>
</evidence>
<keyword evidence="10" id="KW-0663">Pyridoxal phosphate</keyword>
<dbReference type="UniPathway" id="UPA00047">
    <property type="reaction ID" value="UER00058"/>
</dbReference>
<organism evidence="16 17">
    <name type="scientific">Mobiluncus mulieris</name>
    <dbReference type="NCBI Taxonomy" id="2052"/>
    <lineage>
        <taxon>Bacteria</taxon>
        <taxon>Bacillati</taxon>
        <taxon>Actinomycetota</taxon>
        <taxon>Actinomycetes</taxon>
        <taxon>Actinomycetales</taxon>
        <taxon>Actinomycetaceae</taxon>
        <taxon>Mobiluncus</taxon>
    </lineage>
</organism>
<comment type="pathway">
    <text evidence="3">Amino-acid biosynthesis; L-valine biosynthesis; L-valine from pyruvate: step 4/4.</text>
</comment>
<protein>
    <recommendedName>
        <fullName evidence="6">branched-chain-amino-acid transaminase</fullName>
        <ecNumber evidence="6">2.6.1.42</ecNumber>
    </recommendedName>
</protein>
<keyword evidence="9 16" id="KW-0808">Transferase</keyword>
<reference evidence="16 17" key="1">
    <citation type="submission" date="2020-04" db="EMBL/GenBank/DDBJ databases">
        <title>Antimicrobial susceptibility and clonality of vaginal-derived multi-drug resistant Mobiluncus isolates in China.</title>
        <authorList>
            <person name="Zhang X."/>
        </authorList>
    </citation>
    <scope>NUCLEOTIDE SEQUENCE [LARGE SCALE GENOMIC DNA]</scope>
    <source>
        <strain evidence="16 17">13</strain>
    </source>
</reference>
<accession>A0A7Y0U241</accession>
<dbReference type="InterPro" id="IPR005786">
    <property type="entry name" value="B_amino_transII"/>
</dbReference>
<dbReference type="GO" id="GO:0009097">
    <property type="term" value="P:isoleucine biosynthetic process"/>
    <property type="evidence" value="ECO:0007669"/>
    <property type="project" value="UniProtKB-UniPathway"/>
</dbReference>
<dbReference type="EMBL" id="JABCUR010000007">
    <property type="protein sequence ID" value="NMW65534.1"/>
    <property type="molecule type" value="Genomic_DNA"/>
</dbReference>
<dbReference type="UniPathway" id="UPA00049">
    <property type="reaction ID" value="UER00062"/>
</dbReference>
<evidence type="ECO:0000256" key="3">
    <source>
        <dbReference type="ARBA" id="ARBA00004931"/>
    </source>
</evidence>
<dbReference type="RefSeq" id="WP_169772187.1">
    <property type="nucleotide sequence ID" value="NZ_JABCUR010000007.1"/>
</dbReference>
<proteinExistence type="inferred from homology"/>
<evidence type="ECO:0000313" key="17">
    <source>
        <dbReference type="Proteomes" id="UP000578252"/>
    </source>
</evidence>
<dbReference type="InterPro" id="IPR001544">
    <property type="entry name" value="Aminotrans_IV"/>
</dbReference>
<dbReference type="PANTHER" id="PTHR11825">
    <property type="entry name" value="SUBGROUP IIII AMINOTRANSFERASE"/>
    <property type="match status" value="1"/>
</dbReference>
<sequence length="375" mass="41089">MSTLEELAKQPLPPADEIAGRWVVQAHDHLKEPSEYERIMGELRFGKDFSDYMAHSIWTLAAGWGEKTIKPYGPLPVTPGTAVLHYGQEIFEGLKAYRREDDSIWLFRPGFNAHRFNQSARRLALPELPVEDFVGSCVDLVRADARWVPTAAGATLYLRPVMYASQDFLGVRPADEVTYFCVASPSGPYFKSGFAPVSIYVSQEFHRAGPGGTGAAKTSGNYAGAMQAQVIAQEQGYDQVCFLDAATGTYLDELGGMNVFVVYQDGHVATPALTGCILEGGTRATIMQLLRDEGVEVREARISLLMLLDQIKSGKVTECFACGTAAVVTPIGRLGGEDFNVEIPVGTMTKHIHDLITGIQWGTVEDTHGWCYRVK</sequence>
<keyword evidence="8" id="KW-0028">Amino-acid biosynthesis</keyword>
<evidence type="ECO:0000256" key="12">
    <source>
        <dbReference type="ARBA" id="ARBA00048212"/>
    </source>
</evidence>
<evidence type="ECO:0000256" key="6">
    <source>
        <dbReference type="ARBA" id="ARBA00013053"/>
    </source>
</evidence>
<dbReference type="InterPro" id="IPR043132">
    <property type="entry name" value="BCAT-like_C"/>
</dbReference>
<dbReference type="NCBIfam" id="NF009897">
    <property type="entry name" value="PRK13357.1"/>
    <property type="match status" value="1"/>
</dbReference>
<dbReference type="GO" id="GO:0009098">
    <property type="term" value="P:L-leucine biosynthetic process"/>
    <property type="evidence" value="ECO:0007669"/>
    <property type="project" value="UniProtKB-UniPathway"/>
</dbReference>
<dbReference type="InterPro" id="IPR033939">
    <property type="entry name" value="BCAT_family"/>
</dbReference>
<comment type="catalytic activity">
    <reaction evidence="14">
        <text>L-leucine + 2-oxoglutarate = 4-methyl-2-oxopentanoate + L-glutamate</text>
        <dbReference type="Rhea" id="RHEA:18321"/>
        <dbReference type="ChEBI" id="CHEBI:16810"/>
        <dbReference type="ChEBI" id="CHEBI:17865"/>
        <dbReference type="ChEBI" id="CHEBI:29985"/>
        <dbReference type="ChEBI" id="CHEBI:57427"/>
        <dbReference type="EC" id="2.6.1.42"/>
    </reaction>
</comment>
<dbReference type="InterPro" id="IPR043131">
    <property type="entry name" value="BCAT-like_N"/>
</dbReference>
<comment type="pathway">
    <text evidence="2">Amino-acid biosynthesis; L-isoleucine biosynthesis; L-isoleucine from 2-oxobutanoate: step 4/4.</text>
</comment>
<dbReference type="Gene3D" id="3.20.10.10">
    <property type="entry name" value="D-amino Acid Aminotransferase, subunit A, domain 2"/>
    <property type="match status" value="1"/>
</dbReference>
<dbReference type="SUPFAM" id="SSF56752">
    <property type="entry name" value="D-aminoacid aminotransferase-like PLP-dependent enzymes"/>
    <property type="match status" value="1"/>
</dbReference>
<evidence type="ECO:0000256" key="11">
    <source>
        <dbReference type="ARBA" id="ARBA00023304"/>
    </source>
</evidence>
<evidence type="ECO:0000256" key="15">
    <source>
        <dbReference type="PIRSR" id="PIRSR006468-1"/>
    </source>
</evidence>
<comment type="pathway">
    <text evidence="4">Amino-acid biosynthesis; L-leucine biosynthesis; L-leucine from 3-methyl-2-oxobutanoate: step 4/4.</text>
</comment>
<dbReference type="InterPro" id="IPR036038">
    <property type="entry name" value="Aminotransferase-like"/>
</dbReference>
<gene>
    <name evidence="16" type="ORF">HHJ78_08390</name>
</gene>
<dbReference type="PIRSF" id="PIRSF006468">
    <property type="entry name" value="BCAT1"/>
    <property type="match status" value="1"/>
</dbReference>
<dbReference type="UniPathway" id="UPA00048">
    <property type="reaction ID" value="UER00073"/>
</dbReference>
<evidence type="ECO:0000256" key="9">
    <source>
        <dbReference type="ARBA" id="ARBA00022679"/>
    </source>
</evidence>
<dbReference type="GO" id="GO:0004084">
    <property type="term" value="F:branched-chain-amino-acid transaminase activity"/>
    <property type="evidence" value="ECO:0007669"/>
    <property type="project" value="UniProtKB-EC"/>
</dbReference>
<dbReference type="Proteomes" id="UP000578252">
    <property type="component" value="Unassembled WGS sequence"/>
</dbReference>
<dbReference type="GO" id="GO:0009099">
    <property type="term" value="P:L-valine biosynthetic process"/>
    <property type="evidence" value="ECO:0007669"/>
    <property type="project" value="UniProtKB-UniPathway"/>
</dbReference>
<evidence type="ECO:0000256" key="10">
    <source>
        <dbReference type="ARBA" id="ARBA00022898"/>
    </source>
</evidence>
<dbReference type="Pfam" id="PF01063">
    <property type="entry name" value="Aminotran_4"/>
    <property type="match status" value="1"/>
</dbReference>
<comment type="cofactor">
    <cofactor evidence="1">
        <name>pyridoxal 5'-phosphate</name>
        <dbReference type="ChEBI" id="CHEBI:597326"/>
    </cofactor>
</comment>
<evidence type="ECO:0000256" key="13">
    <source>
        <dbReference type="ARBA" id="ARBA00048798"/>
    </source>
</evidence>
<dbReference type="PANTHER" id="PTHR11825:SF44">
    <property type="entry name" value="BRANCHED-CHAIN-AMINO-ACID AMINOTRANSFERASE"/>
    <property type="match status" value="1"/>
</dbReference>
<evidence type="ECO:0000256" key="5">
    <source>
        <dbReference type="ARBA" id="ARBA00009320"/>
    </source>
</evidence>
<comment type="catalytic activity">
    <reaction evidence="13">
        <text>L-isoleucine + 2-oxoglutarate = (S)-3-methyl-2-oxopentanoate + L-glutamate</text>
        <dbReference type="Rhea" id="RHEA:24801"/>
        <dbReference type="ChEBI" id="CHEBI:16810"/>
        <dbReference type="ChEBI" id="CHEBI:29985"/>
        <dbReference type="ChEBI" id="CHEBI:35146"/>
        <dbReference type="ChEBI" id="CHEBI:58045"/>
        <dbReference type="EC" id="2.6.1.42"/>
    </reaction>
</comment>
<evidence type="ECO:0000313" key="16">
    <source>
        <dbReference type="EMBL" id="NMW65534.1"/>
    </source>
</evidence>
<keyword evidence="7 16" id="KW-0032">Aminotransferase</keyword>
<comment type="similarity">
    <text evidence="5">Belongs to the class-IV pyridoxal-phosphate-dependent aminotransferase family.</text>
</comment>
<evidence type="ECO:0000256" key="14">
    <source>
        <dbReference type="ARBA" id="ARBA00049229"/>
    </source>
</evidence>
<evidence type="ECO:0000256" key="4">
    <source>
        <dbReference type="ARBA" id="ARBA00005072"/>
    </source>
</evidence>